<feature type="chain" id="PRO_5009186837" evidence="1">
    <location>
        <begin position="20"/>
        <end position="268"/>
    </location>
</feature>
<organism evidence="2 3">
    <name type="scientific">Cloacibacterium normanense</name>
    <dbReference type="NCBI Taxonomy" id="237258"/>
    <lineage>
        <taxon>Bacteria</taxon>
        <taxon>Pseudomonadati</taxon>
        <taxon>Bacteroidota</taxon>
        <taxon>Flavobacteriia</taxon>
        <taxon>Flavobacteriales</taxon>
        <taxon>Weeksellaceae</taxon>
    </lineage>
</organism>
<comment type="caution">
    <text evidence="2">The sequence shown here is derived from an EMBL/GenBank/DDBJ whole genome shotgun (WGS) entry which is preliminary data.</text>
</comment>
<name>A0A1E5UD70_9FLAO</name>
<evidence type="ECO:0000313" key="3">
    <source>
        <dbReference type="Proteomes" id="UP000095601"/>
    </source>
</evidence>
<dbReference type="OrthoDB" id="1247310at2"/>
<keyword evidence="1" id="KW-0732">Signal</keyword>
<dbReference type="Proteomes" id="UP000095601">
    <property type="component" value="Unassembled WGS sequence"/>
</dbReference>
<feature type="signal peptide" evidence="1">
    <location>
        <begin position="1"/>
        <end position="19"/>
    </location>
</feature>
<gene>
    <name evidence="2" type="ORF">BHF72_0051</name>
</gene>
<sequence length="268" mass="29207">MMKKLYSAVAILFIAMVNAQHVGVGTETFTPSEVFKVVSNNKGVLLPNVNITDLNISLPILNPANSLLVYNNNINTGKGFYYWKDNKWNPIIDSSNIYKLLGITRSESAVSTSSFTDTSYNGANSYTIGELPSVHDWQLIPGLTKNFSVFSANNNLAVSSSGIIQVNSTGNSLTYISYAIGIFVDGKLAGVKNFIIYGTANCLFNDYNVFFTLNNLTPGNHTIALYATSRVNFGSSSEYITYGSKVSSCNNINSSMDKSILNIQISEK</sequence>
<dbReference type="RefSeq" id="WP_069799196.1">
    <property type="nucleotide sequence ID" value="NZ_CP034157.1"/>
</dbReference>
<evidence type="ECO:0000256" key="1">
    <source>
        <dbReference type="SAM" id="SignalP"/>
    </source>
</evidence>
<proteinExistence type="predicted"/>
<dbReference type="STRING" id="237258.SAMN04489756_10753"/>
<accession>A0A1E5UD70</accession>
<evidence type="ECO:0000313" key="2">
    <source>
        <dbReference type="EMBL" id="OEL10856.1"/>
    </source>
</evidence>
<dbReference type="EMBL" id="MKGI01000071">
    <property type="protein sequence ID" value="OEL10856.1"/>
    <property type="molecule type" value="Genomic_DNA"/>
</dbReference>
<reference evidence="2 3" key="1">
    <citation type="submission" date="2016-09" db="EMBL/GenBank/DDBJ databases">
        <authorList>
            <person name="Capua I."/>
            <person name="De Benedictis P."/>
            <person name="Joannis T."/>
            <person name="Lombin L.H."/>
            <person name="Cattoli G."/>
        </authorList>
    </citation>
    <scope>NUCLEOTIDE SEQUENCE [LARGE SCALE GENOMIC DNA]</scope>
    <source>
        <strain evidence="2 3">NRS-1</strain>
    </source>
</reference>
<protein>
    <submittedName>
        <fullName evidence="2">Uncharacterized protein</fullName>
    </submittedName>
</protein>
<dbReference type="KEGG" id="cnr:EB819_05635"/>
<keyword evidence="3" id="KW-1185">Reference proteome</keyword>
<dbReference type="AlphaFoldDB" id="A0A1E5UD70"/>